<reference evidence="1 2" key="1">
    <citation type="journal article" date="2015" name="Nature">
        <title>rRNA introns, odd ribosomes, and small enigmatic genomes across a large radiation of phyla.</title>
        <authorList>
            <person name="Brown C.T."/>
            <person name="Hug L.A."/>
            <person name="Thomas B.C."/>
            <person name="Sharon I."/>
            <person name="Castelle C.J."/>
            <person name="Singh A."/>
            <person name="Wilkins M.J."/>
            <person name="Williams K.H."/>
            <person name="Banfield J.F."/>
        </authorList>
    </citation>
    <scope>NUCLEOTIDE SEQUENCE [LARGE SCALE GENOMIC DNA]</scope>
</reference>
<name>A0A0G1QG84_9BACT</name>
<gene>
    <name evidence="1" type="ORF">UX10_C0008G0028</name>
</gene>
<accession>A0A0G1QG84</accession>
<sequence length="58" mass="6101">ADIAKLPERNNASMDSLNKSLRARSFSMPNAAASAATSAVRMTLVPKRKLNATPASVT</sequence>
<comment type="caution">
    <text evidence="1">The sequence shown here is derived from an EMBL/GenBank/DDBJ whole genome shotgun (WGS) entry which is preliminary data.</text>
</comment>
<dbReference type="Proteomes" id="UP000033999">
    <property type="component" value="Unassembled WGS sequence"/>
</dbReference>
<dbReference type="AlphaFoldDB" id="A0A0G1QG84"/>
<feature type="non-terminal residue" evidence="1">
    <location>
        <position position="1"/>
    </location>
</feature>
<evidence type="ECO:0000313" key="1">
    <source>
        <dbReference type="EMBL" id="KKU07625.1"/>
    </source>
</evidence>
<evidence type="ECO:0000313" key="2">
    <source>
        <dbReference type="Proteomes" id="UP000033999"/>
    </source>
</evidence>
<protein>
    <submittedName>
        <fullName evidence="1">Uncharacterized protein</fullName>
    </submittedName>
</protein>
<dbReference type="EMBL" id="LCKX01000008">
    <property type="protein sequence ID" value="KKU07625.1"/>
    <property type="molecule type" value="Genomic_DNA"/>
</dbReference>
<proteinExistence type="predicted"/>
<organism evidence="1 2">
    <name type="scientific">Candidatus Magasanikbacteria bacterium GW2011_GWA2_45_39</name>
    <dbReference type="NCBI Taxonomy" id="1619041"/>
    <lineage>
        <taxon>Bacteria</taxon>
        <taxon>Candidatus Magasanikiibacteriota</taxon>
    </lineage>
</organism>